<dbReference type="PANTHER" id="PTHR34222">
    <property type="entry name" value="GAG_PRE-INTEGRS DOMAIN-CONTAINING PROTEIN"/>
    <property type="match status" value="1"/>
</dbReference>
<dbReference type="AlphaFoldDB" id="A0A1S4B6H0"/>
<dbReference type="PaxDb" id="4097-A0A1S4B6H0"/>
<evidence type="ECO:0000313" key="1">
    <source>
        <dbReference type="Proteomes" id="UP000790787"/>
    </source>
</evidence>
<gene>
    <name evidence="2" type="primary">LOC107805001</name>
</gene>
<reference evidence="1" key="1">
    <citation type="journal article" date="2014" name="Nat. Commun.">
        <title>The tobacco genome sequence and its comparison with those of tomato and potato.</title>
        <authorList>
            <person name="Sierro N."/>
            <person name="Battey J.N."/>
            <person name="Ouadi S."/>
            <person name="Bakaher N."/>
            <person name="Bovet L."/>
            <person name="Willig A."/>
            <person name="Goepfert S."/>
            <person name="Peitsch M.C."/>
            <person name="Ivanov N.V."/>
        </authorList>
    </citation>
    <scope>NUCLEOTIDE SEQUENCE [LARGE SCALE GENOMIC DNA]</scope>
</reference>
<dbReference type="RefSeq" id="XP_016484459.1">
    <property type="nucleotide sequence ID" value="XM_016628973.1"/>
</dbReference>
<keyword evidence="1" id="KW-1185">Reference proteome</keyword>
<evidence type="ECO:0000313" key="2">
    <source>
        <dbReference type="RefSeq" id="XP_016484459.1"/>
    </source>
</evidence>
<protein>
    <submittedName>
        <fullName evidence="2">Uncharacterized protein LOC107805001</fullName>
    </submittedName>
</protein>
<organism evidence="1 2">
    <name type="scientific">Nicotiana tabacum</name>
    <name type="common">Common tobacco</name>
    <dbReference type="NCBI Taxonomy" id="4097"/>
    <lineage>
        <taxon>Eukaryota</taxon>
        <taxon>Viridiplantae</taxon>
        <taxon>Streptophyta</taxon>
        <taxon>Embryophyta</taxon>
        <taxon>Tracheophyta</taxon>
        <taxon>Spermatophyta</taxon>
        <taxon>Magnoliopsida</taxon>
        <taxon>eudicotyledons</taxon>
        <taxon>Gunneridae</taxon>
        <taxon>Pentapetalae</taxon>
        <taxon>asterids</taxon>
        <taxon>lamiids</taxon>
        <taxon>Solanales</taxon>
        <taxon>Solanaceae</taxon>
        <taxon>Nicotianoideae</taxon>
        <taxon>Nicotianeae</taxon>
        <taxon>Nicotiana</taxon>
    </lineage>
</organism>
<reference evidence="2" key="2">
    <citation type="submission" date="2025-08" db="UniProtKB">
        <authorList>
            <consortium name="RefSeq"/>
        </authorList>
    </citation>
    <scope>IDENTIFICATION</scope>
    <source>
        <tissue evidence="2">Leaf</tissue>
    </source>
</reference>
<sequence>MRIAILGQNNLGFIDGTCKRENYGTNLVDLWEHCNAIVLSWLRNCVSPELLSRMVYLSNANEVWDDLKERFDKVDCSRIFQIHREIATARQGTKFDSLAPISSRDAANSREFVQFMERQKLLQFLMGLNESYEQTRNQLLMMVPVPSVNKAYSILMERESQRTMSNTFTTVDGGKMAALMTNSFGNQQRPKKNYNLQCDECHMKGHTKETCYKVVGYPKDNKFRKKYNSQATTNFAAEDVPATTTASIPMVLTFTPEQYEQILQLLKGKETEDLYTGKVLGIGNNANGLYILKDCICRRKITTPTVHTTTMPTSMSVSQDSIKLEIWHQRLGHLPMEIIKSIDKFKNLHISNRSSDCAMCPVCPLARQTRLPFPASTSRAKAPFDLLYADVWDLSDTQFDCSVKILRTNNGSEFVNSNMKQLVETLVRKSQRTTGPPRWMHDYVTSSCAYPMSNYLSYDGLSPSYAKCLTAQIVIVEPKHYYEAAKDAKWVNVMRFKLWKTTRPGI</sequence>
<dbReference type="OMA" id="YSILMER"/>
<dbReference type="GeneID" id="107805001"/>
<dbReference type="KEGG" id="nta:107805001"/>
<dbReference type="Proteomes" id="UP000790787">
    <property type="component" value="Chromosome 18"/>
</dbReference>
<name>A0A1S4B6H0_TOBAC</name>
<proteinExistence type="predicted"/>
<accession>A0A1S4B6H0</accession>
<dbReference type="PANTHER" id="PTHR34222:SF82">
    <property type="entry name" value="CCHC-TYPE DOMAIN-CONTAINING PROTEIN"/>
    <property type="match status" value="1"/>
</dbReference>
<dbReference type="OrthoDB" id="1286631at2759"/>